<feature type="transmembrane region" description="Helical" evidence="5">
    <location>
        <begin position="467"/>
        <end position="488"/>
    </location>
</feature>
<dbReference type="InterPro" id="IPR005821">
    <property type="entry name" value="Ion_trans_dom"/>
</dbReference>
<dbReference type="InterPro" id="IPR027359">
    <property type="entry name" value="Volt_channel_dom_sf"/>
</dbReference>
<reference evidence="7" key="1">
    <citation type="submission" date="2024-02" db="EMBL/GenBank/DDBJ databases">
        <authorList>
            <consortium name="ELIXIR-Norway"/>
            <consortium name="Elixir Norway"/>
        </authorList>
    </citation>
    <scope>NUCLEOTIDE SEQUENCE</scope>
</reference>
<keyword evidence="4 5" id="KW-0472">Membrane</keyword>
<dbReference type="InterPro" id="IPR044581">
    <property type="entry name" value="TPC1_plant"/>
</dbReference>
<evidence type="ECO:0000256" key="5">
    <source>
        <dbReference type="SAM" id="Phobius"/>
    </source>
</evidence>
<keyword evidence="2 5" id="KW-0812">Transmembrane</keyword>
<feature type="transmembrane region" description="Helical" evidence="5">
    <location>
        <begin position="242"/>
        <end position="263"/>
    </location>
</feature>
<evidence type="ECO:0000256" key="4">
    <source>
        <dbReference type="ARBA" id="ARBA00023136"/>
    </source>
</evidence>
<accession>A0ABP0U5V6</accession>
<dbReference type="PANTHER" id="PTHR46988:SF4">
    <property type="entry name" value="ION TRANSPORT DOMAIN-CONTAINING PROTEIN"/>
    <property type="match status" value="1"/>
</dbReference>
<organism evidence="7 8">
    <name type="scientific">Sphagnum troendelagicum</name>
    <dbReference type="NCBI Taxonomy" id="128251"/>
    <lineage>
        <taxon>Eukaryota</taxon>
        <taxon>Viridiplantae</taxon>
        <taxon>Streptophyta</taxon>
        <taxon>Embryophyta</taxon>
        <taxon>Bryophyta</taxon>
        <taxon>Sphagnophytina</taxon>
        <taxon>Sphagnopsida</taxon>
        <taxon>Sphagnales</taxon>
        <taxon>Sphagnaceae</taxon>
        <taxon>Sphagnum</taxon>
    </lineage>
</organism>
<evidence type="ECO:0000256" key="2">
    <source>
        <dbReference type="ARBA" id="ARBA00022692"/>
    </source>
</evidence>
<feature type="transmembrane region" description="Helical" evidence="5">
    <location>
        <begin position="306"/>
        <end position="329"/>
    </location>
</feature>
<dbReference type="SUPFAM" id="SSF81324">
    <property type="entry name" value="Voltage-gated potassium channels"/>
    <property type="match status" value="1"/>
</dbReference>
<feature type="transmembrane region" description="Helical" evidence="5">
    <location>
        <begin position="153"/>
        <end position="173"/>
    </location>
</feature>
<dbReference type="PANTHER" id="PTHR46988">
    <property type="entry name" value="TWO PORE CALCIUM CHANNEL PROTEIN 1"/>
    <property type="match status" value="1"/>
</dbReference>
<dbReference type="Proteomes" id="UP001497512">
    <property type="component" value="Chromosome 19"/>
</dbReference>
<dbReference type="Pfam" id="PF00520">
    <property type="entry name" value="Ion_trans"/>
    <property type="match status" value="2"/>
</dbReference>
<feature type="transmembrane region" description="Helical" evidence="5">
    <location>
        <begin position="508"/>
        <end position="526"/>
    </location>
</feature>
<dbReference type="EMBL" id="OZ019911">
    <property type="protein sequence ID" value="CAK9213665.1"/>
    <property type="molecule type" value="Genomic_DNA"/>
</dbReference>
<feature type="transmembrane region" description="Helical" evidence="5">
    <location>
        <begin position="185"/>
        <end position="207"/>
    </location>
</feature>
<evidence type="ECO:0000313" key="7">
    <source>
        <dbReference type="EMBL" id="CAK9213665.1"/>
    </source>
</evidence>
<feature type="transmembrane region" description="Helical" evidence="5">
    <location>
        <begin position="103"/>
        <end position="119"/>
    </location>
</feature>
<protein>
    <recommendedName>
        <fullName evidence="6">Ion transport domain-containing protein</fullName>
    </recommendedName>
</protein>
<feature type="transmembrane region" description="Helical" evidence="5">
    <location>
        <begin position="654"/>
        <end position="677"/>
    </location>
</feature>
<feature type="transmembrane region" description="Helical" evidence="5">
    <location>
        <begin position="213"/>
        <end position="230"/>
    </location>
</feature>
<feature type="transmembrane region" description="Helical" evidence="5">
    <location>
        <begin position="614"/>
        <end position="634"/>
    </location>
</feature>
<sequence length="722" mass="83221">MMNDNGTKASSEFHDIEEDNNESLHHPLLSSDVAKLGLTTVNTQLDPELVANNNDNTASILKVQMAAMLVEQVILGRSMPMEIIQHKNYKEAKLAFLLYQRLWSARAISFVILVMLPIFEVPSWCKGELPQPCGDPQTYALSGISYMKNWHSLLIQAICLIFLVFSTTLQWYFLGTKFWNRHVSIYKVGLLAIMIVFVTVSAAGMHVPEAVQLSMYIRFIIPIVFTRPLRMCFRMTAHIVHTFVNIAVLMVIFVLLSAYFATLVFGETTSEFEDYSTALVNLVVLLTTANNPNVWAPAYTADRRAFFFFFTFLLVGLFFLTNFAFTVIYSSYKAQVCSYIPSEFEVFMLQKPQSFPHHTCYGINFYLDIPDFQLHLRQVFLALGKNEDSAIHKDEFEALCDVIVLQIEQQFQSLPKSQGPFREMVNQFWWLKFSSQPLYSYFIWAATFLSLLLAICEREVIVFKFSFVVDPHFFSPSCCWVFLLDAFFKIVLQSWNVYWSHSLNQFDFVFSLLILVIFFASTVFGIQPRWMSILLIARAFRVLHLVTLMSHWRLMARTLVKLIPATAPILALQFLICSFFSLLGVHLFGGEVYIGHPALENTEYANGRLFAFNYNDYASAVVTSFNLCVVNNWYVIMDAYAIVTQTAWSRSFFIMFWGIAVVFTLNVVVAFFVEAFVKEMDLAESYHISHRSRDPSKRRLVSQRKLSYHNLYKDICKNCEPN</sequence>
<name>A0ABP0U5V6_9BRYO</name>
<keyword evidence="3 5" id="KW-1133">Transmembrane helix</keyword>
<proteinExistence type="predicted"/>
<feature type="transmembrane region" description="Helical" evidence="5">
    <location>
        <begin position="275"/>
        <end position="294"/>
    </location>
</feature>
<feature type="transmembrane region" description="Helical" evidence="5">
    <location>
        <begin position="438"/>
        <end position="455"/>
    </location>
</feature>
<gene>
    <name evidence="7" type="ORF">CSSPTR1EN2_LOCUS11855</name>
</gene>
<feature type="transmembrane region" description="Helical" evidence="5">
    <location>
        <begin position="572"/>
        <end position="594"/>
    </location>
</feature>
<feature type="domain" description="Ion transport" evidence="6">
    <location>
        <begin position="478"/>
        <end position="679"/>
    </location>
</feature>
<evidence type="ECO:0000259" key="6">
    <source>
        <dbReference type="Pfam" id="PF00520"/>
    </source>
</evidence>
<feature type="transmembrane region" description="Helical" evidence="5">
    <location>
        <begin position="533"/>
        <end position="552"/>
    </location>
</feature>
<comment type="subcellular location">
    <subcellularLocation>
        <location evidence="1">Membrane</location>
        <topology evidence="1">Multi-pass membrane protein</topology>
    </subcellularLocation>
</comment>
<dbReference type="Gene3D" id="1.10.287.70">
    <property type="match status" value="2"/>
</dbReference>
<evidence type="ECO:0000256" key="3">
    <source>
        <dbReference type="ARBA" id="ARBA00022989"/>
    </source>
</evidence>
<evidence type="ECO:0000313" key="8">
    <source>
        <dbReference type="Proteomes" id="UP001497512"/>
    </source>
</evidence>
<keyword evidence="8" id="KW-1185">Reference proteome</keyword>
<dbReference type="Gene3D" id="1.20.120.350">
    <property type="entry name" value="Voltage-gated potassium channels. Chain C"/>
    <property type="match status" value="1"/>
</dbReference>
<evidence type="ECO:0000256" key="1">
    <source>
        <dbReference type="ARBA" id="ARBA00004141"/>
    </source>
</evidence>
<feature type="domain" description="Ion transport" evidence="6">
    <location>
        <begin position="153"/>
        <end position="334"/>
    </location>
</feature>